<keyword evidence="3" id="KW-0560">Oxidoreductase</keyword>
<dbReference type="Proteomes" id="UP000275394">
    <property type="component" value="Unassembled WGS sequence"/>
</dbReference>
<dbReference type="OrthoDB" id="9780340at2"/>
<evidence type="ECO:0000256" key="4">
    <source>
        <dbReference type="ARBA" id="ARBA00023157"/>
    </source>
</evidence>
<dbReference type="SUPFAM" id="SSF52833">
    <property type="entry name" value="Thioredoxin-like"/>
    <property type="match status" value="1"/>
</dbReference>
<dbReference type="PANTHER" id="PTHR13887:SF14">
    <property type="entry name" value="DISULFIDE BOND FORMATION PROTEIN D"/>
    <property type="match status" value="1"/>
</dbReference>
<dbReference type="RefSeq" id="WP_123710904.1">
    <property type="nucleotide sequence ID" value="NZ_RKHR01000003.1"/>
</dbReference>
<dbReference type="PANTHER" id="PTHR13887">
    <property type="entry name" value="GLUTATHIONE S-TRANSFERASE KAPPA"/>
    <property type="match status" value="1"/>
</dbReference>
<organism evidence="7 8">
    <name type="scientific">Sinobacterium caligoides</name>
    <dbReference type="NCBI Taxonomy" id="933926"/>
    <lineage>
        <taxon>Bacteria</taxon>
        <taxon>Pseudomonadati</taxon>
        <taxon>Pseudomonadota</taxon>
        <taxon>Gammaproteobacteria</taxon>
        <taxon>Cellvibrionales</taxon>
        <taxon>Spongiibacteraceae</taxon>
        <taxon>Sinobacterium</taxon>
    </lineage>
</organism>
<dbReference type="Pfam" id="PF13462">
    <property type="entry name" value="Thioredoxin_4"/>
    <property type="match status" value="1"/>
</dbReference>
<dbReference type="InterPro" id="IPR012336">
    <property type="entry name" value="Thioredoxin-like_fold"/>
</dbReference>
<dbReference type="InterPro" id="IPR013766">
    <property type="entry name" value="Thioredoxin_domain"/>
</dbReference>
<dbReference type="Gene3D" id="3.40.30.10">
    <property type="entry name" value="Glutaredoxin"/>
    <property type="match status" value="1"/>
</dbReference>
<protein>
    <submittedName>
        <fullName evidence="7">Thioredoxin-like protein</fullName>
    </submittedName>
</protein>
<keyword evidence="4" id="KW-1015">Disulfide bond</keyword>
<accession>A0A3N2DZT9</accession>
<comment type="caution">
    <text evidence="7">The sequence shown here is derived from an EMBL/GenBank/DDBJ whole genome shotgun (WGS) entry which is preliminary data.</text>
</comment>
<sequence>MKKPPVIIFAAVVVLLLVIFAVFSFEQTAKNRPAPSAAMVEPHLYRDFSPVLGADNAKVTIVEFMDPACEACRAFYPFVKQQLAQYDGQVKLVMRLLPFHRDSDQVIAALEAAKQQDKYWQALHVALKYQADWAINHTAHVDKLLPLLAEVDIDIERLKKDMKNPEIAKIIAQESQDAQSLGVDKTPSFFVNSKPLTQFGYDQLAELIADEVAAEYPAQ</sequence>
<evidence type="ECO:0000313" key="8">
    <source>
        <dbReference type="Proteomes" id="UP000275394"/>
    </source>
</evidence>
<keyword evidence="8" id="KW-1185">Reference proteome</keyword>
<name>A0A3N2DZT9_9GAMM</name>
<feature type="domain" description="Thioredoxin" evidence="6">
    <location>
        <begin position="28"/>
        <end position="213"/>
    </location>
</feature>
<proteinExistence type="inferred from homology"/>
<dbReference type="GO" id="GO:0016491">
    <property type="term" value="F:oxidoreductase activity"/>
    <property type="evidence" value="ECO:0007669"/>
    <property type="project" value="UniProtKB-KW"/>
</dbReference>
<dbReference type="AlphaFoldDB" id="A0A3N2DZT9"/>
<dbReference type="EMBL" id="RKHR01000003">
    <property type="protein sequence ID" value="ROS04949.1"/>
    <property type="molecule type" value="Genomic_DNA"/>
</dbReference>
<evidence type="ECO:0000256" key="3">
    <source>
        <dbReference type="ARBA" id="ARBA00023002"/>
    </source>
</evidence>
<evidence type="ECO:0000256" key="5">
    <source>
        <dbReference type="ARBA" id="ARBA00023284"/>
    </source>
</evidence>
<evidence type="ECO:0000259" key="6">
    <source>
        <dbReference type="PROSITE" id="PS51352"/>
    </source>
</evidence>
<evidence type="ECO:0000256" key="2">
    <source>
        <dbReference type="ARBA" id="ARBA00022729"/>
    </source>
</evidence>
<evidence type="ECO:0000256" key="1">
    <source>
        <dbReference type="ARBA" id="ARBA00005791"/>
    </source>
</evidence>
<evidence type="ECO:0000313" key="7">
    <source>
        <dbReference type="EMBL" id="ROS04949.1"/>
    </source>
</evidence>
<keyword evidence="2" id="KW-0732">Signal</keyword>
<gene>
    <name evidence="7" type="ORF">EDC56_0466</name>
</gene>
<reference evidence="7 8" key="1">
    <citation type="submission" date="2018-11" db="EMBL/GenBank/DDBJ databases">
        <title>Genomic Encyclopedia of Type Strains, Phase IV (KMG-IV): sequencing the most valuable type-strain genomes for metagenomic binning, comparative biology and taxonomic classification.</title>
        <authorList>
            <person name="Goeker M."/>
        </authorList>
    </citation>
    <scope>NUCLEOTIDE SEQUENCE [LARGE SCALE GENOMIC DNA]</scope>
    <source>
        <strain evidence="7 8">DSM 100316</strain>
    </source>
</reference>
<dbReference type="InterPro" id="IPR036249">
    <property type="entry name" value="Thioredoxin-like_sf"/>
</dbReference>
<keyword evidence="5" id="KW-0676">Redox-active center</keyword>
<comment type="similarity">
    <text evidence="1">Belongs to the thioredoxin family. DsbA subfamily.</text>
</comment>
<dbReference type="PROSITE" id="PS51352">
    <property type="entry name" value="THIOREDOXIN_2"/>
    <property type="match status" value="1"/>
</dbReference>